<evidence type="ECO:0000256" key="6">
    <source>
        <dbReference type="ARBA" id="ARBA00022927"/>
    </source>
</evidence>
<name>T1JMR6_STRMM</name>
<dbReference type="FunFam" id="1.10.10.10:FF:000141">
    <property type="entry name" value="vacuolar protein-sorting-associated protein 25"/>
    <property type="match status" value="1"/>
</dbReference>
<accession>T1JMR6</accession>
<dbReference type="STRING" id="126957.T1JMR6"/>
<dbReference type="HOGENOM" id="CLU_087657_0_1_1"/>
<reference evidence="8" key="2">
    <citation type="submission" date="2015-02" db="UniProtKB">
        <authorList>
            <consortium name="EnsemblMetazoa"/>
        </authorList>
    </citation>
    <scope>IDENTIFICATION</scope>
</reference>
<dbReference type="PhylomeDB" id="T1JMR6"/>
<evidence type="ECO:0000256" key="5">
    <source>
        <dbReference type="ARBA" id="ARBA00022490"/>
    </source>
</evidence>
<evidence type="ECO:0000256" key="2">
    <source>
        <dbReference type="ARBA" id="ARBA00009674"/>
    </source>
</evidence>
<evidence type="ECO:0000313" key="9">
    <source>
        <dbReference type="Proteomes" id="UP000014500"/>
    </source>
</evidence>
<dbReference type="GO" id="GO:0042803">
    <property type="term" value="F:protein homodimerization activity"/>
    <property type="evidence" value="ECO:0007669"/>
    <property type="project" value="TreeGrafter"/>
</dbReference>
<dbReference type="EnsemblMetazoa" id="SMAR015146-RA">
    <property type="protein sequence ID" value="SMAR015146-PA"/>
    <property type="gene ID" value="SMAR015146"/>
</dbReference>
<dbReference type="Gene3D" id="1.10.10.10">
    <property type="entry name" value="Winged helix-like DNA-binding domain superfamily/Winged helix DNA-binding domain"/>
    <property type="match status" value="1"/>
</dbReference>
<proteinExistence type="inferred from homology"/>
<comment type="subcellular location">
    <subcellularLocation>
        <location evidence="1">Cytoplasm</location>
    </subcellularLocation>
</comment>
<protein>
    <recommendedName>
        <fullName evidence="3">Vacuolar protein-sorting-associated protein 25</fullName>
    </recommendedName>
    <alternativeName>
        <fullName evidence="7">ESCRT-II complex subunit VPS25</fullName>
    </alternativeName>
</protein>
<dbReference type="GO" id="GO:0000814">
    <property type="term" value="C:ESCRT II complex"/>
    <property type="evidence" value="ECO:0007669"/>
    <property type="project" value="InterPro"/>
</dbReference>
<dbReference type="InterPro" id="IPR036388">
    <property type="entry name" value="WH-like_DNA-bd_sf"/>
</dbReference>
<dbReference type="InterPro" id="IPR008570">
    <property type="entry name" value="ESCRT-II_cplx_Vps25-sub"/>
</dbReference>
<evidence type="ECO:0000256" key="1">
    <source>
        <dbReference type="ARBA" id="ARBA00004496"/>
    </source>
</evidence>
<dbReference type="Gene3D" id="1.10.10.570">
    <property type="entry name" value="Winged helix' DNA-binding domain. Chain C. Domain 1"/>
    <property type="match status" value="1"/>
</dbReference>
<evidence type="ECO:0000313" key="8">
    <source>
        <dbReference type="EnsemblMetazoa" id="SMAR015146-PA"/>
    </source>
</evidence>
<comment type="similarity">
    <text evidence="2">Belongs to the VPS25 family.</text>
</comment>
<dbReference type="InterPro" id="IPR036390">
    <property type="entry name" value="WH_DNA-bd_sf"/>
</dbReference>
<organism evidence="8 9">
    <name type="scientific">Strigamia maritima</name>
    <name type="common">European centipede</name>
    <name type="synonym">Geophilus maritimus</name>
    <dbReference type="NCBI Taxonomy" id="126957"/>
    <lineage>
        <taxon>Eukaryota</taxon>
        <taxon>Metazoa</taxon>
        <taxon>Ecdysozoa</taxon>
        <taxon>Arthropoda</taxon>
        <taxon>Myriapoda</taxon>
        <taxon>Chilopoda</taxon>
        <taxon>Pleurostigmophora</taxon>
        <taxon>Geophilomorpha</taxon>
        <taxon>Linotaeniidae</taxon>
        <taxon>Strigamia</taxon>
    </lineage>
</organism>
<dbReference type="Proteomes" id="UP000014500">
    <property type="component" value="Unassembled WGS sequence"/>
</dbReference>
<keyword evidence="6" id="KW-0653">Protein transport</keyword>
<keyword evidence="4" id="KW-0813">Transport</keyword>
<evidence type="ECO:0000256" key="4">
    <source>
        <dbReference type="ARBA" id="ARBA00022448"/>
    </source>
</evidence>
<dbReference type="AlphaFoldDB" id="T1JMR6"/>
<dbReference type="PANTHER" id="PTHR13149:SF0">
    <property type="entry name" value="VACUOLAR PROTEIN-SORTING-ASSOCIATED PROTEIN 25"/>
    <property type="match status" value="1"/>
</dbReference>
<evidence type="ECO:0000256" key="3">
    <source>
        <dbReference type="ARBA" id="ARBA00017934"/>
    </source>
</evidence>
<dbReference type="GO" id="GO:0005198">
    <property type="term" value="F:structural molecule activity"/>
    <property type="evidence" value="ECO:0007669"/>
    <property type="project" value="TreeGrafter"/>
</dbReference>
<dbReference type="EMBL" id="JH431251">
    <property type="status" value="NOT_ANNOTATED_CDS"/>
    <property type="molecule type" value="Genomic_DNA"/>
</dbReference>
<dbReference type="Pfam" id="PF05871">
    <property type="entry name" value="ESCRT-II"/>
    <property type="match status" value="1"/>
</dbReference>
<reference evidence="9" key="1">
    <citation type="submission" date="2011-05" db="EMBL/GenBank/DDBJ databases">
        <authorList>
            <person name="Richards S.R."/>
            <person name="Qu J."/>
            <person name="Jiang H."/>
            <person name="Jhangiani S.N."/>
            <person name="Agravi P."/>
            <person name="Goodspeed R."/>
            <person name="Gross S."/>
            <person name="Mandapat C."/>
            <person name="Jackson L."/>
            <person name="Mathew T."/>
            <person name="Pu L."/>
            <person name="Thornton R."/>
            <person name="Saada N."/>
            <person name="Wilczek-Boney K.B."/>
            <person name="Lee S."/>
            <person name="Kovar C."/>
            <person name="Wu Y."/>
            <person name="Scherer S.E."/>
            <person name="Worley K.C."/>
            <person name="Muzny D.M."/>
            <person name="Gibbs R."/>
        </authorList>
    </citation>
    <scope>NUCLEOTIDE SEQUENCE</scope>
    <source>
        <strain evidence="9">Brora</strain>
    </source>
</reference>
<dbReference type="eggNOG" id="KOG4068">
    <property type="taxonomic scope" value="Eukaryota"/>
</dbReference>
<keyword evidence="9" id="KW-1185">Reference proteome</keyword>
<keyword evidence="5" id="KW-0963">Cytoplasm</keyword>
<dbReference type="GO" id="GO:0043328">
    <property type="term" value="P:protein transport to vacuole involved in ubiquitin-dependent protein catabolic process via the multivesicular body sorting pathway"/>
    <property type="evidence" value="ECO:0007669"/>
    <property type="project" value="TreeGrafter"/>
</dbReference>
<dbReference type="FunFam" id="1.10.10.570:FF:000001">
    <property type="entry name" value="vacuolar protein-sorting-associated protein 25"/>
    <property type="match status" value="1"/>
</dbReference>
<sequence length="178" mass="20995">MADFQWPWQYNFPPFFTFQPNLNTRKKQVDAWRSLILSYHKFYKQYVLDTTEAQNSPLFYNVELNKSIGKLPVDVIQIILEDLRQKGDCEWIDKQKKRCYVYWRTPSEWGKQIYDWVSANGMTGTVCTLYELCNGDDTQGEEFHGINSSVLMKALKILEAERKAEIMSFDGNEGVKFF</sequence>
<evidence type="ECO:0000256" key="7">
    <source>
        <dbReference type="ARBA" id="ARBA00030094"/>
    </source>
</evidence>
<dbReference type="SUPFAM" id="SSF46785">
    <property type="entry name" value="Winged helix' DNA-binding domain"/>
    <property type="match status" value="2"/>
</dbReference>
<dbReference type="OMA" id="TRCLIMW"/>
<dbReference type="PANTHER" id="PTHR13149">
    <property type="entry name" value="VACUOLAR PROTEIN SORTING-ASSOCIATED PROTEIN VPS25"/>
    <property type="match status" value="1"/>
</dbReference>
<dbReference type="GO" id="GO:0016236">
    <property type="term" value="P:macroautophagy"/>
    <property type="evidence" value="ECO:0007669"/>
    <property type="project" value="UniProtKB-ARBA"/>
</dbReference>
<dbReference type="InterPro" id="IPR014041">
    <property type="entry name" value="ESCRT-II_cplx_Vps25-sub_N"/>
</dbReference>